<dbReference type="InterPro" id="IPR046335">
    <property type="entry name" value="LacI/GalR-like_sensor"/>
</dbReference>
<gene>
    <name evidence="5" type="ORF">BMYO_2124</name>
</gene>
<dbReference type="Gene3D" id="3.40.50.2300">
    <property type="match status" value="1"/>
</dbReference>
<evidence type="ECO:0000313" key="6">
    <source>
        <dbReference type="Proteomes" id="UP000216871"/>
    </source>
</evidence>
<accession>A0A261FDY9</accession>
<dbReference type="CDD" id="cd01392">
    <property type="entry name" value="HTH_LacI"/>
    <property type="match status" value="1"/>
</dbReference>
<dbReference type="EMBL" id="MWWW01000033">
    <property type="protein sequence ID" value="OZG57086.1"/>
    <property type="molecule type" value="Genomic_DNA"/>
</dbReference>
<dbReference type="SUPFAM" id="SSF53822">
    <property type="entry name" value="Periplasmic binding protein-like I"/>
    <property type="match status" value="1"/>
</dbReference>
<reference evidence="5 6" key="1">
    <citation type="journal article" date="2017" name="BMC Genomics">
        <title>Comparative genomic and phylogenomic analyses of the Bifidobacteriaceae family.</title>
        <authorList>
            <person name="Lugli G.A."/>
            <person name="Milani C."/>
            <person name="Turroni F."/>
            <person name="Duranti S."/>
            <person name="Mancabelli L."/>
            <person name="Mangifesta M."/>
            <person name="Ferrario C."/>
            <person name="Modesto M."/>
            <person name="Mattarelli P."/>
            <person name="Jiri K."/>
            <person name="van Sinderen D."/>
            <person name="Ventura M."/>
        </authorList>
    </citation>
    <scope>NUCLEOTIDE SEQUENCE [LARGE SCALE GENOMIC DNA]</scope>
    <source>
        <strain evidence="5 6">DSM 100196</strain>
    </source>
</reference>
<comment type="caution">
    <text evidence="5">The sequence shown here is derived from an EMBL/GenBank/DDBJ whole genome shotgun (WGS) entry which is preliminary data.</text>
</comment>
<dbReference type="InterPro" id="IPR010982">
    <property type="entry name" value="Lambda_DNA-bd_dom_sf"/>
</dbReference>
<keyword evidence="2" id="KW-0238">DNA-binding</keyword>
<keyword evidence="6" id="KW-1185">Reference proteome</keyword>
<dbReference type="SMART" id="SM00354">
    <property type="entry name" value="HTH_LACI"/>
    <property type="match status" value="1"/>
</dbReference>
<protein>
    <submittedName>
        <fullName evidence="5">LacI family transcriptional regulator</fullName>
    </submittedName>
</protein>
<dbReference type="PANTHER" id="PTHR30146">
    <property type="entry name" value="LACI-RELATED TRANSCRIPTIONAL REPRESSOR"/>
    <property type="match status" value="1"/>
</dbReference>
<dbReference type="Pfam" id="PF13377">
    <property type="entry name" value="Peripla_BP_3"/>
    <property type="match status" value="1"/>
</dbReference>
<keyword evidence="1" id="KW-0805">Transcription regulation</keyword>
<feature type="domain" description="HTH lacI-type" evidence="4">
    <location>
        <begin position="7"/>
        <end position="61"/>
    </location>
</feature>
<evidence type="ECO:0000313" key="5">
    <source>
        <dbReference type="EMBL" id="OZG57086.1"/>
    </source>
</evidence>
<keyword evidence="3" id="KW-0804">Transcription</keyword>
<sequence length="348" mass="38469">MPSHRRPSSKDVAAMAGVSQSTVSYVMSGARPISEQTRQKVERAMRQLGYVPDAHAQAMISNRSHIIGLITETTENTQGAELFPLLHAVQDAAQIHGYDIILVSPKNDIADMSRLARAKLVDAFIIMDIRHHDERLAAAGELGIPVVPFGDSGAPYAFRNVAYDQRTIIDLAFREMHDIGARIAVPVADARGGTKGFPFLDVYERRFRECANDYGIQLEPFDAPDTYWQSFEPLTRLFPKWKGQGVCLYVRSSRALSWIEHMMLLSGIEPGRDIGLIGECSDHFAQIQPVPITNVSPEARTAGRRAVEIAVASIDSALSDVEPPRTGIEFIPPRFTRRATTMPGFARA</sequence>
<dbReference type="PROSITE" id="PS50932">
    <property type="entry name" value="HTH_LACI_2"/>
    <property type="match status" value="1"/>
</dbReference>
<dbReference type="RefSeq" id="WP_143249191.1">
    <property type="nucleotide sequence ID" value="NZ_MWWW01000033.1"/>
</dbReference>
<dbReference type="InterPro" id="IPR028082">
    <property type="entry name" value="Peripla_BP_I"/>
</dbReference>
<proteinExistence type="predicted"/>
<evidence type="ECO:0000256" key="2">
    <source>
        <dbReference type="ARBA" id="ARBA00023125"/>
    </source>
</evidence>
<dbReference type="GO" id="GO:0000976">
    <property type="term" value="F:transcription cis-regulatory region binding"/>
    <property type="evidence" value="ECO:0007669"/>
    <property type="project" value="TreeGrafter"/>
</dbReference>
<dbReference type="Proteomes" id="UP000216871">
    <property type="component" value="Unassembled WGS sequence"/>
</dbReference>
<evidence type="ECO:0000256" key="1">
    <source>
        <dbReference type="ARBA" id="ARBA00023015"/>
    </source>
</evidence>
<dbReference type="InterPro" id="IPR000843">
    <property type="entry name" value="HTH_LacI"/>
</dbReference>
<name>A0A261FDY9_9BIFI</name>
<evidence type="ECO:0000259" key="4">
    <source>
        <dbReference type="PROSITE" id="PS50932"/>
    </source>
</evidence>
<dbReference type="AlphaFoldDB" id="A0A261FDY9"/>
<organism evidence="5 6">
    <name type="scientific">Bifidobacterium myosotis</name>
    <dbReference type="NCBI Taxonomy" id="1630166"/>
    <lineage>
        <taxon>Bacteria</taxon>
        <taxon>Bacillati</taxon>
        <taxon>Actinomycetota</taxon>
        <taxon>Actinomycetes</taxon>
        <taxon>Bifidobacteriales</taxon>
        <taxon>Bifidobacteriaceae</taxon>
        <taxon>Bifidobacterium</taxon>
    </lineage>
</organism>
<dbReference type="SUPFAM" id="SSF47413">
    <property type="entry name" value="lambda repressor-like DNA-binding domains"/>
    <property type="match status" value="1"/>
</dbReference>
<dbReference type="PANTHER" id="PTHR30146:SF153">
    <property type="entry name" value="LACTOSE OPERON REPRESSOR"/>
    <property type="match status" value="1"/>
</dbReference>
<dbReference type="GO" id="GO:0003700">
    <property type="term" value="F:DNA-binding transcription factor activity"/>
    <property type="evidence" value="ECO:0007669"/>
    <property type="project" value="TreeGrafter"/>
</dbReference>
<evidence type="ECO:0000256" key="3">
    <source>
        <dbReference type="ARBA" id="ARBA00023163"/>
    </source>
</evidence>
<dbReference type="OrthoDB" id="252678at2"/>
<dbReference type="Pfam" id="PF00356">
    <property type="entry name" value="LacI"/>
    <property type="match status" value="1"/>
</dbReference>
<dbReference type="Gene3D" id="1.10.260.40">
    <property type="entry name" value="lambda repressor-like DNA-binding domains"/>
    <property type="match status" value="1"/>
</dbReference>